<keyword evidence="1" id="KW-1133">Transmembrane helix</keyword>
<comment type="caution">
    <text evidence="2">The sequence shown here is derived from an EMBL/GenBank/DDBJ whole genome shotgun (WGS) entry which is preliminary data.</text>
</comment>
<name>A0ABS7FJ45_9NEIS</name>
<keyword evidence="3" id="KW-1185">Reference proteome</keyword>
<keyword evidence="1" id="KW-0812">Transmembrane</keyword>
<evidence type="ECO:0000256" key="1">
    <source>
        <dbReference type="SAM" id="Phobius"/>
    </source>
</evidence>
<feature type="transmembrane region" description="Helical" evidence="1">
    <location>
        <begin position="67"/>
        <end position="87"/>
    </location>
</feature>
<evidence type="ECO:0000313" key="2">
    <source>
        <dbReference type="EMBL" id="MBW8290105.1"/>
    </source>
</evidence>
<keyword evidence="1" id="KW-0472">Membrane</keyword>
<reference evidence="2 3" key="1">
    <citation type="submission" date="2021-05" db="EMBL/GenBank/DDBJ databases">
        <title>Draft Whole Genome Sequencing Of Biosensor Chromobacterium violaceum Strain CV026 Reveals A Regulatory RNA In Chromobacterium violaceum Phenotype Regulatory Network.</title>
        <authorList>
            <person name="Hong K.W."/>
            <person name="Chan K.G."/>
            <person name="Chang C.-Y."/>
        </authorList>
    </citation>
    <scope>NUCLEOTIDE SEQUENCE [LARGE SCALE GENOMIC DNA]</scope>
    <source>
        <strain evidence="2 3">ATCC 31532</strain>
    </source>
</reference>
<proteinExistence type="predicted"/>
<accession>A0ABS7FJ45</accession>
<evidence type="ECO:0000313" key="3">
    <source>
        <dbReference type="Proteomes" id="UP000711178"/>
    </source>
</evidence>
<sequence length="315" mass="35316">MENDLFDEVGFIRYHGEAVGKGIIEAKAAGSALIGLDESLRYFNSRQFKDLIVVDYQIPIKTSEGSWVVIVLGGLGVGASTFALSYLKKAGEKMAENDFKDIGLKDVIAKSLDAIGKFIELVKLTGRRSNWEREDFKVDADKACARVIGSNGAVVEIPIRYLEWYKKMPPKLLDKMISPVVEGRELEVGVEKEGRIELATVSVFDKALFVYEEDEGEEDFLFPELVHGDEVRIEGKLIRGNERSNSMGVEYAGHYINCIPEHGKITRFKSALFLKCVVEGTVNRHMKKRKVADRRPTIIIKNVFPLEVDVQGDLL</sequence>
<protein>
    <submittedName>
        <fullName evidence="2">Uncharacterized protein</fullName>
    </submittedName>
</protein>
<dbReference type="EMBL" id="JAHDTB010000033">
    <property type="protein sequence ID" value="MBW8290105.1"/>
    <property type="molecule type" value="Genomic_DNA"/>
</dbReference>
<dbReference type="GeneID" id="89685863"/>
<dbReference type="Proteomes" id="UP000711178">
    <property type="component" value="Unassembled WGS sequence"/>
</dbReference>
<dbReference type="RefSeq" id="WP_146008300.1">
    <property type="nucleotide sequence ID" value="NZ_CP142381.1"/>
</dbReference>
<organism evidence="2 3">
    <name type="scientific">Chromobacterium subtsugae</name>
    <dbReference type="NCBI Taxonomy" id="251747"/>
    <lineage>
        <taxon>Bacteria</taxon>
        <taxon>Pseudomonadati</taxon>
        <taxon>Pseudomonadota</taxon>
        <taxon>Betaproteobacteria</taxon>
        <taxon>Neisseriales</taxon>
        <taxon>Chromobacteriaceae</taxon>
        <taxon>Chromobacterium</taxon>
    </lineage>
</organism>
<gene>
    <name evidence="2" type="ORF">KIF53_20905</name>
</gene>